<dbReference type="PATRIC" id="fig|913081.3.peg.4644"/>
<dbReference type="GO" id="GO:0016301">
    <property type="term" value="F:kinase activity"/>
    <property type="evidence" value="ECO:0007669"/>
    <property type="project" value="UniProtKB-KW"/>
</dbReference>
<dbReference type="AlphaFoldDB" id="G5QS23"/>
<feature type="transmembrane region" description="Helical" evidence="9">
    <location>
        <begin position="134"/>
        <end position="156"/>
    </location>
</feature>
<dbReference type="InterPro" id="IPR003353">
    <property type="entry name" value="PTS_IIB_fruc"/>
</dbReference>
<keyword evidence="7" id="KW-0598">Phosphotransferase system</keyword>
<accession>G5QS23</accession>
<evidence type="ECO:0000256" key="4">
    <source>
        <dbReference type="ARBA" id="ARBA00022553"/>
    </source>
</evidence>
<dbReference type="PROSITE" id="PS51099">
    <property type="entry name" value="PTS_EIIB_TYPE_2"/>
    <property type="match status" value="1"/>
</dbReference>
<dbReference type="EMBL" id="AFCT01002150">
    <property type="protein sequence ID" value="EHC78780.1"/>
    <property type="molecule type" value="Genomic_DNA"/>
</dbReference>
<name>G5QS23_SALRU</name>
<dbReference type="InterPro" id="IPR013011">
    <property type="entry name" value="PTS_EIIB_2"/>
</dbReference>
<dbReference type="PANTHER" id="PTHR30505">
    <property type="entry name" value="FRUCTOSE-LIKE PERMEASE"/>
    <property type="match status" value="1"/>
</dbReference>
<dbReference type="GO" id="GO:0022877">
    <property type="term" value="F:protein-N(PI)-phosphohistidine-fructose phosphotransferase system transporter activity"/>
    <property type="evidence" value="ECO:0007669"/>
    <property type="project" value="InterPro"/>
</dbReference>
<dbReference type="GO" id="GO:0005886">
    <property type="term" value="C:plasma membrane"/>
    <property type="evidence" value="ECO:0007669"/>
    <property type="project" value="TreeGrafter"/>
</dbReference>
<dbReference type="FunFam" id="3.40.50.2300:FF:000014">
    <property type="entry name" value="PTS system fructose-like transporter subunit IIB"/>
    <property type="match status" value="1"/>
</dbReference>
<evidence type="ECO:0000256" key="1">
    <source>
        <dbReference type="ARBA" id="ARBA00001401"/>
    </source>
</evidence>
<dbReference type="EC" id="2.7.1.202" evidence="2"/>
<keyword evidence="9" id="KW-0812">Transmembrane</keyword>
<feature type="domain" description="PTS EIIB type-2" evidence="10">
    <location>
        <begin position="3"/>
        <end position="100"/>
    </location>
</feature>
<dbReference type="InterPro" id="IPR036095">
    <property type="entry name" value="PTS_EIIB-like_sf"/>
</dbReference>
<sequence length="181" mass="18876">MTKKIVAVTACPTGVAHTFMAAEALEIEARKRGDWIKVETRGSVGAKNTLTAEEIAQADVVIIAADIELDLSGFVGKRLYRTSTGAALKKSAQEMDNAFNSAEVYQGSAGRSSSAGKTELPGVYKHLMTGVSHMLPLVVAGGLCIALSFVFGIQAFNEPGTLAAALFQIGGKAAFALMVPV</sequence>
<keyword evidence="5" id="KW-0762">Sugar transport</keyword>
<dbReference type="GO" id="GO:0090563">
    <property type="term" value="F:protein-phosphocysteine-sugar phosphotransferase activity"/>
    <property type="evidence" value="ECO:0007669"/>
    <property type="project" value="TreeGrafter"/>
</dbReference>
<evidence type="ECO:0000256" key="8">
    <source>
        <dbReference type="ARBA" id="ARBA00022777"/>
    </source>
</evidence>
<keyword evidence="3" id="KW-0813">Transport</keyword>
<dbReference type="PANTHER" id="PTHR30505:SF0">
    <property type="entry name" value="FRUCTOSE-LIKE PTS SYSTEM EIIBC COMPONENT-RELATED"/>
    <property type="match status" value="1"/>
</dbReference>
<evidence type="ECO:0000259" key="10">
    <source>
        <dbReference type="PROSITE" id="PS51099"/>
    </source>
</evidence>
<keyword evidence="8" id="KW-0418">Kinase</keyword>
<comment type="caution">
    <text evidence="11">The sequence shown here is derived from an EMBL/GenBank/DDBJ whole genome shotgun (WGS) entry which is preliminary data.</text>
</comment>
<dbReference type="Pfam" id="PF02302">
    <property type="entry name" value="PTS_IIB"/>
    <property type="match status" value="1"/>
</dbReference>
<protein>
    <recommendedName>
        <fullName evidence="2">protein-N(pi)-phosphohistidine--D-fructose phosphotransferase</fullName>
        <ecNumber evidence="2">2.7.1.202</ecNumber>
    </recommendedName>
</protein>
<proteinExistence type="predicted"/>
<dbReference type="GO" id="GO:0009401">
    <property type="term" value="P:phosphoenolpyruvate-dependent sugar phosphotransferase system"/>
    <property type="evidence" value="ECO:0007669"/>
    <property type="project" value="UniProtKB-KW"/>
</dbReference>
<keyword evidence="9" id="KW-1133">Transmembrane helix</keyword>
<evidence type="ECO:0000256" key="9">
    <source>
        <dbReference type="SAM" id="Phobius"/>
    </source>
</evidence>
<evidence type="ECO:0000256" key="5">
    <source>
        <dbReference type="ARBA" id="ARBA00022597"/>
    </source>
</evidence>
<dbReference type="Gene3D" id="3.40.50.2300">
    <property type="match status" value="1"/>
</dbReference>
<gene>
    <name evidence="11" type="ORF">LTSERUB_5982</name>
</gene>
<evidence type="ECO:0000256" key="6">
    <source>
        <dbReference type="ARBA" id="ARBA00022679"/>
    </source>
</evidence>
<dbReference type="NCBIfam" id="TIGR00829">
    <property type="entry name" value="FRU"/>
    <property type="match status" value="1"/>
</dbReference>
<evidence type="ECO:0000256" key="2">
    <source>
        <dbReference type="ARBA" id="ARBA00012799"/>
    </source>
</evidence>
<comment type="catalytic activity">
    <reaction evidence="1">
        <text>D-fructose(out) + N(pros)-phospho-L-histidyl-[protein] = D-fructose 1-phosphate(in) + L-histidyl-[protein]</text>
        <dbReference type="Rhea" id="RHEA:49252"/>
        <dbReference type="Rhea" id="RHEA-COMP:9745"/>
        <dbReference type="Rhea" id="RHEA-COMP:9746"/>
        <dbReference type="ChEBI" id="CHEBI:29979"/>
        <dbReference type="ChEBI" id="CHEBI:37721"/>
        <dbReference type="ChEBI" id="CHEBI:58674"/>
        <dbReference type="ChEBI" id="CHEBI:64837"/>
        <dbReference type="EC" id="2.7.1.202"/>
    </reaction>
</comment>
<organism evidence="11 12">
    <name type="scientific">Salmonella enterica subsp. enterica serovar Rubislaw str. A4-653</name>
    <dbReference type="NCBI Taxonomy" id="913081"/>
    <lineage>
        <taxon>Bacteria</taxon>
        <taxon>Pseudomonadati</taxon>
        <taxon>Pseudomonadota</taxon>
        <taxon>Gammaproteobacteria</taxon>
        <taxon>Enterobacterales</taxon>
        <taxon>Enterobacteriaceae</taxon>
        <taxon>Salmonella</taxon>
    </lineage>
</organism>
<keyword evidence="9" id="KW-0472">Membrane</keyword>
<dbReference type="InterPro" id="IPR050864">
    <property type="entry name" value="Bacterial_PTS_Sugar_Transport"/>
</dbReference>
<evidence type="ECO:0000256" key="7">
    <source>
        <dbReference type="ARBA" id="ARBA00022683"/>
    </source>
</evidence>
<dbReference type="CDD" id="cd05569">
    <property type="entry name" value="PTS_IIB_fructose"/>
    <property type="match status" value="1"/>
</dbReference>
<dbReference type="Proteomes" id="UP000004903">
    <property type="component" value="Unassembled WGS sequence"/>
</dbReference>
<evidence type="ECO:0000313" key="11">
    <source>
        <dbReference type="EMBL" id="EHC78780.1"/>
    </source>
</evidence>
<keyword evidence="4" id="KW-0597">Phosphoprotein</keyword>
<evidence type="ECO:0000313" key="12">
    <source>
        <dbReference type="Proteomes" id="UP000004903"/>
    </source>
</evidence>
<dbReference type="InterPro" id="IPR003501">
    <property type="entry name" value="PTS_EIIB_2/3"/>
</dbReference>
<dbReference type="SUPFAM" id="SSF52794">
    <property type="entry name" value="PTS system IIB component-like"/>
    <property type="match status" value="1"/>
</dbReference>
<keyword evidence="6" id="KW-0808">Transferase</keyword>
<reference evidence="11 12" key="1">
    <citation type="journal article" date="2011" name="BMC Genomics">
        <title>Genome sequencing reveals diversification of virulence factor content and possible host adaptation in distinct subpopulations of Salmonella enterica.</title>
        <authorList>
            <person name="den Bakker H.C."/>
            <person name="Moreno Switt A.I."/>
            <person name="Govoni G."/>
            <person name="Cummings C.A."/>
            <person name="Ranieri M.L."/>
            <person name="Degoricija L."/>
            <person name="Hoelzer K."/>
            <person name="Rodriguez-Rivera L.D."/>
            <person name="Brown S."/>
            <person name="Bolchacova E."/>
            <person name="Furtado M.R."/>
            <person name="Wiedmann M."/>
        </authorList>
    </citation>
    <scope>NUCLEOTIDE SEQUENCE [LARGE SCALE GENOMIC DNA]</scope>
    <source>
        <strain evidence="11 12">A4-653</strain>
    </source>
</reference>
<evidence type="ECO:0000256" key="3">
    <source>
        <dbReference type="ARBA" id="ARBA00022448"/>
    </source>
</evidence>